<dbReference type="EMBL" id="JAGTTL010000010">
    <property type="protein sequence ID" value="KAK6316941.1"/>
    <property type="molecule type" value="Genomic_DNA"/>
</dbReference>
<gene>
    <name evidence="1" type="ORF">J4Q44_G00123410</name>
</gene>
<dbReference type="AlphaFoldDB" id="A0AAN8QYL2"/>
<comment type="caution">
    <text evidence="1">The sequence shown here is derived from an EMBL/GenBank/DDBJ whole genome shotgun (WGS) entry which is preliminary data.</text>
</comment>
<protein>
    <submittedName>
        <fullName evidence="1">Uncharacterized protein</fullName>
    </submittedName>
</protein>
<accession>A0AAN8QYL2</accession>
<evidence type="ECO:0000313" key="1">
    <source>
        <dbReference type="EMBL" id="KAK6316941.1"/>
    </source>
</evidence>
<proteinExistence type="predicted"/>
<organism evidence="1 2">
    <name type="scientific">Coregonus suidteri</name>
    <dbReference type="NCBI Taxonomy" id="861788"/>
    <lineage>
        <taxon>Eukaryota</taxon>
        <taxon>Metazoa</taxon>
        <taxon>Chordata</taxon>
        <taxon>Craniata</taxon>
        <taxon>Vertebrata</taxon>
        <taxon>Euteleostomi</taxon>
        <taxon>Actinopterygii</taxon>
        <taxon>Neopterygii</taxon>
        <taxon>Teleostei</taxon>
        <taxon>Protacanthopterygii</taxon>
        <taxon>Salmoniformes</taxon>
        <taxon>Salmonidae</taxon>
        <taxon>Coregoninae</taxon>
        <taxon>Coregonus</taxon>
    </lineage>
</organism>
<dbReference type="Proteomes" id="UP001356427">
    <property type="component" value="Unassembled WGS sequence"/>
</dbReference>
<evidence type="ECO:0000313" key="2">
    <source>
        <dbReference type="Proteomes" id="UP001356427"/>
    </source>
</evidence>
<name>A0AAN8QYL2_9TELE</name>
<reference evidence="1 2" key="1">
    <citation type="submission" date="2021-04" db="EMBL/GenBank/DDBJ databases">
        <authorList>
            <person name="De Guttry C."/>
            <person name="Zahm M."/>
            <person name="Klopp C."/>
            <person name="Cabau C."/>
            <person name="Louis A."/>
            <person name="Berthelot C."/>
            <person name="Parey E."/>
            <person name="Roest Crollius H."/>
            <person name="Montfort J."/>
            <person name="Robinson-Rechavi M."/>
            <person name="Bucao C."/>
            <person name="Bouchez O."/>
            <person name="Gislard M."/>
            <person name="Lluch J."/>
            <person name="Milhes M."/>
            <person name="Lampietro C."/>
            <person name="Lopez Roques C."/>
            <person name="Donnadieu C."/>
            <person name="Braasch I."/>
            <person name="Desvignes T."/>
            <person name="Postlethwait J."/>
            <person name="Bobe J."/>
            <person name="Wedekind C."/>
            <person name="Guiguen Y."/>
        </authorList>
    </citation>
    <scope>NUCLEOTIDE SEQUENCE [LARGE SCALE GENOMIC DNA]</scope>
    <source>
        <strain evidence="1">Cs_M1</strain>
        <tissue evidence="1">Blood</tissue>
    </source>
</reference>
<keyword evidence="2" id="KW-1185">Reference proteome</keyword>
<sequence length="96" mass="10402">MLKVVKGKACPGSCVCIEALLTIAPRRDLHPGLVSNPSMCLWLQASCCTYSCRPVEMAIDDRLDYTTQGVYFGLPPRHSSQGLMTGFTASISHQGL</sequence>